<evidence type="ECO:0000313" key="6">
    <source>
        <dbReference type="Proteomes" id="UP000215335"/>
    </source>
</evidence>
<evidence type="ECO:0000256" key="4">
    <source>
        <dbReference type="SAM" id="Phobius"/>
    </source>
</evidence>
<keyword evidence="1" id="KW-1202">Platelet aggregation activating toxin</keyword>
<dbReference type="InterPro" id="IPR043138">
    <property type="entry name" value="GGT_lsub"/>
</dbReference>
<keyword evidence="1" id="KW-1199">Hemostasis impairing toxin</keyword>
<reference evidence="5 6" key="1">
    <citation type="journal article" date="2017" name="Curr. Biol.">
        <title>The Evolution of Venom by Co-option of Single-Copy Genes.</title>
        <authorList>
            <person name="Martinson E.O."/>
            <person name="Mrinalini"/>
            <person name="Kelkar Y.D."/>
            <person name="Chang C.H."/>
            <person name="Werren J.H."/>
        </authorList>
    </citation>
    <scope>NUCLEOTIDE SEQUENCE [LARGE SCALE GENOMIC DNA]</scope>
    <source>
        <strain evidence="5 6">Alberta</strain>
        <tissue evidence="5">Whole body</tissue>
    </source>
</reference>
<dbReference type="InterPro" id="IPR043137">
    <property type="entry name" value="GGT_ssub_C"/>
</dbReference>
<evidence type="ECO:0000256" key="2">
    <source>
        <dbReference type="PIRSR" id="PIRSR600101-1"/>
    </source>
</evidence>
<dbReference type="PRINTS" id="PR01210">
    <property type="entry name" value="GGTRANSPTASE"/>
</dbReference>
<dbReference type="PANTHER" id="PTHR11686:SF9">
    <property type="entry name" value="RE13973P"/>
    <property type="match status" value="1"/>
</dbReference>
<feature type="binding site" evidence="3">
    <location>
        <begin position="557"/>
        <end position="558"/>
    </location>
    <ligand>
        <name>L-glutamate</name>
        <dbReference type="ChEBI" id="CHEBI:29985"/>
    </ligand>
</feature>
<keyword evidence="4" id="KW-0472">Membrane</keyword>
<dbReference type="AlphaFoldDB" id="A0A232EQX8"/>
<evidence type="ECO:0000256" key="3">
    <source>
        <dbReference type="PIRSR" id="PIRSR600101-2"/>
    </source>
</evidence>
<feature type="binding site" evidence="3">
    <location>
        <position position="580"/>
    </location>
    <ligand>
        <name>L-glutamate</name>
        <dbReference type="ChEBI" id="CHEBI:29985"/>
    </ligand>
</feature>
<dbReference type="FunFam" id="3.60.20.40:FF:000001">
    <property type="entry name" value="Gamma-glutamyltranspeptidase 1"/>
    <property type="match status" value="1"/>
</dbReference>
<feature type="binding site" evidence="3">
    <location>
        <position position="196"/>
    </location>
    <ligand>
        <name>L-glutamate</name>
        <dbReference type="ChEBI" id="CHEBI:29985"/>
    </ligand>
</feature>
<dbReference type="PANTHER" id="PTHR11686">
    <property type="entry name" value="GAMMA GLUTAMYL TRANSPEPTIDASE"/>
    <property type="match status" value="1"/>
</dbReference>
<dbReference type="Pfam" id="PF01019">
    <property type="entry name" value="G_glu_transpept"/>
    <property type="match status" value="1"/>
</dbReference>
<dbReference type="GO" id="GO:0006751">
    <property type="term" value="P:glutathione catabolic process"/>
    <property type="evidence" value="ECO:0007669"/>
    <property type="project" value="InterPro"/>
</dbReference>
<keyword evidence="6" id="KW-1185">Reference proteome</keyword>
<evidence type="ECO:0008006" key="7">
    <source>
        <dbReference type="Google" id="ProtNLM"/>
    </source>
</evidence>
<dbReference type="Proteomes" id="UP000215335">
    <property type="component" value="Unassembled WGS sequence"/>
</dbReference>
<dbReference type="Gene3D" id="3.60.20.40">
    <property type="match status" value="1"/>
</dbReference>
<dbReference type="OrthoDB" id="1081007at2759"/>
<protein>
    <recommendedName>
        <fullName evidence="7">Gamma-glutamyltransferase</fullName>
    </recommendedName>
</protein>
<keyword evidence="4" id="KW-0812">Transmembrane</keyword>
<organism evidence="5 6">
    <name type="scientific">Trichomalopsis sarcophagae</name>
    <dbReference type="NCBI Taxonomy" id="543379"/>
    <lineage>
        <taxon>Eukaryota</taxon>
        <taxon>Metazoa</taxon>
        <taxon>Ecdysozoa</taxon>
        <taxon>Arthropoda</taxon>
        <taxon>Hexapoda</taxon>
        <taxon>Insecta</taxon>
        <taxon>Pterygota</taxon>
        <taxon>Neoptera</taxon>
        <taxon>Endopterygota</taxon>
        <taxon>Hymenoptera</taxon>
        <taxon>Apocrita</taxon>
        <taxon>Proctotrupomorpha</taxon>
        <taxon>Chalcidoidea</taxon>
        <taxon>Pteromalidae</taxon>
        <taxon>Pteromalinae</taxon>
        <taxon>Trichomalopsis</taxon>
    </lineage>
</organism>
<evidence type="ECO:0000313" key="5">
    <source>
        <dbReference type="EMBL" id="OXU20775.1"/>
    </source>
</evidence>
<name>A0A232EQX8_9HYME</name>
<sequence>MILPSSGGLDFDAGSGREGSYFALQPSNLSSPSSDEVAGSHFLREPSLEHDRTSLCSGLFYYYWHKPCLTKKRMLIGGFILAGLLLIVILACTLSGRSGQSNREFVELVPPDPEQPLPPSWSKLRSFKHGAVCADGEPCALIGKTILERNGSAVDAALAALICNGLINMQSMGFGGGFIMTIYEKESNRAVILNARDAAPGAAHAYMYNGTVARASQAGIVHVCNTHYYVTKGPLAISVPGELAGYWEAHQRFGKLPWAEIFKPNIELCEKGYNLTNIQYDGLLSNETKIFQDPYLKELFVNRTTGTFYKAGTIIRPKKLCETMRIVAEKNATEFYNGTLGMTLVEDLRKRGSIITFKDLNDYRAKWEDPVSTELYDGTKVYTPGLPASGGLLSLILNVFDEFHFTPNDLANTSSTIKTYHRMIETYKYAYALRTELGDVKLPELFKNLTSKDYARSIRMMIRDNRTWEDPVHYGAPNFTNPDDHGTAHISVIAANGDAVSVTSSINMYFGSGVASENTGVLMNSGMDDFGVPGLLSYFGIPSNPNNYIAPGKRPLSSMSPTIFVDNNGDVKMTIGAAGGTKITTSIPFVIARHLWMGNTVKEAVDAPRIHHQLYPMEVSYEYGVPKPVVDGLKALGHKTSRYRGRGSVICLLVRVNNTIYANADHRKGGDVYGID</sequence>
<dbReference type="SUPFAM" id="SSF56235">
    <property type="entry name" value="N-terminal nucleophile aminohydrolases (Ntn hydrolases)"/>
    <property type="match status" value="1"/>
</dbReference>
<dbReference type="EMBL" id="NNAY01002686">
    <property type="protein sequence ID" value="OXU20775.1"/>
    <property type="molecule type" value="Genomic_DNA"/>
</dbReference>
<dbReference type="InterPro" id="IPR029055">
    <property type="entry name" value="Ntn_hydrolases_N"/>
</dbReference>
<feature type="active site" description="Nucleophile" evidence="2">
    <location>
        <position position="487"/>
    </location>
</feature>
<accession>A0A232EQX8</accession>
<dbReference type="FunFam" id="1.10.246.130:FF:000001">
    <property type="entry name" value="Gamma-glutamyltransferase 5 isoform 1"/>
    <property type="match status" value="1"/>
</dbReference>
<gene>
    <name evidence="5" type="ORF">TSAR_014346</name>
</gene>
<dbReference type="GO" id="GO:0005886">
    <property type="term" value="C:plasma membrane"/>
    <property type="evidence" value="ECO:0007669"/>
    <property type="project" value="TreeGrafter"/>
</dbReference>
<dbReference type="GO" id="GO:0036374">
    <property type="term" value="F:glutathione hydrolase activity"/>
    <property type="evidence" value="ECO:0007669"/>
    <property type="project" value="InterPro"/>
</dbReference>
<comment type="caution">
    <text evidence="5">The sequence shown here is derived from an EMBL/GenBank/DDBJ whole genome shotgun (WGS) entry which is preliminary data.</text>
</comment>
<dbReference type="InterPro" id="IPR000101">
    <property type="entry name" value="GGT_peptidase"/>
</dbReference>
<evidence type="ECO:0000256" key="1">
    <source>
        <dbReference type="ARBA" id="ARBA00084097"/>
    </source>
</evidence>
<feature type="binding site" evidence="3">
    <location>
        <begin position="505"/>
        <end position="507"/>
    </location>
    <ligand>
        <name>L-glutamate</name>
        <dbReference type="ChEBI" id="CHEBI:29985"/>
    </ligand>
</feature>
<keyword evidence="4" id="KW-1133">Transmembrane helix</keyword>
<dbReference type="STRING" id="543379.A0A232EQX8"/>
<dbReference type="Gene3D" id="1.10.246.130">
    <property type="match status" value="1"/>
</dbReference>
<feature type="transmembrane region" description="Helical" evidence="4">
    <location>
        <begin position="74"/>
        <end position="96"/>
    </location>
</feature>
<keyword evidence="1" id="KW-0800">Toxin</keyword>
<feature type="binding site" evidence="3">
    <location>
        <position position="529"/>
    </location>
    <ligand>
        <name>L-glutamate</name>
        <dbReference type="ChEBI" id="CHEBI:29985"/>
    </ligand>
</feature>
<proteinExistence type="predicted"/>